<organism evidence="5 6">
    <name type="scientific">Stecheria intestinalis</name>
    <dbReference type="NCBI Taxonomy" id="2606630"/>
    <lineage>
        <taxon>Bacteria</taxon>
        <taxon>Bacillati</taxon>
        <taxon>Bacillota</taxon>
        <taxon>Erysipelotrichia</taxon>
        <taxon>Erysipelotrichales</taxon>
        <taxon>Erysipelotrichaceae</taxon>
        <taxon>Stecheria</taxon>
    </lineage>
</organism>
<dbReference type="AlphaFoldDB" id="A0A7X2NPT8"/>
<proteinExistence type="predicted"/>
<dbReference type="GO" id="GO:0016020">
    <property type="term" value="C:membrane"/>
    <property type="evidence" value="ECO:0007669"/>
    <property type="project" value="GOC"/>
</dbReference>
<accession>A0A7X2NPT8</accession>
<evidence type="ECO:0000313" key="5">
    <source>
        <dbReference type="EMBL" id="MSS57372.1"/>
    </source>
</evidence>
<dbReference type="PANTHER" id="PTHR31302:SF31">
    <property type="entry name" value="PHOSPHODIESTERASE YAEI"/>
    <property type="match status" value="1"/>
</dbReference>
<feature type="transmembrane region" description="Helical" evidence="3">
    <location>
        <begin position="7"/>
        <end position="23"/>
    </location>
</feature>
<dbReference type="InterPro" id="IPR029052">
    <property type="entry name" value="Metallo-depent_PP-like"/>
</dbReference>
<dbReference type="SUPFAM" id="SSF56300">
    <property type="entry name" value="Metallo-dependent phosphatases"/>
    <property type="match status" value="1"/>
</dbReference>
<dbReference type="Gene3D" id="3.60.21.10">
    <property type="match status" value="1"/>
</dbReference>
<dbReference type="GO" id="GO:0009245">
    <property type="term" value="P:lipid A biosynthetic process"/>
    <property type="evidence" value="ECO:0007669"/>
    <property type="project" value="TreeGrafter"/>
</dbReference>
<evidence type="ECO:0000256" key="1">
    <source>
        <dbReference type="ARBA" id="ARBA00022723"/>
    </source>
</evidence>
<dbReference type="PANTHER" id="PTHR31302">
    <property type="entry name" value="TRANSMEMBRANE PROTEIN WITH METALLOPHOSPHOESTERASE DOMAIN-RELATED"/>
    <property type="match status" value="1"/>
</dbReference>
<sequence>MKVGQKIAVILSLLICLGGAMYYDAFHTAPSRFQVRYETLESVFIPASMDGVSIVFFSDLDYNHFMDEERMTKLVNTINSLSPDIILFGGDLFDQDPDYIDDTVGARLTELLKELDAPLGKFTVLGDFDETDDSMESYVKQILYDADFEVLQNQSVLLRRGGSDSITLVGIEPQSSDHQDLAAAYSSVSRTAYTIALCHTPDTAALVSSELTDYFLAGHSHGGQAYWGFGALYMPEYAQEYFRGKHTVSGFTLDITNGVGTTIQDVRFLANAEVVRYELKHKAVTDSAQ</sequence>
<dbReference type="EMBL" id="VUMN01000001">
    <property type="protein sequence ID" value="MSS57372.1"/>
    <property type="molecule type" value="Genomic_DNA"/>
</dbReference>
<evidence type="ECO:0000256" key="3">
    <source>
        <dbReference type="SAM" id="Phobius"/>
    </source>
</evidence>
<evidence type="ECO:0000313" key="6">
    <source>
        <dbReference type="Proteomes" id="UP000461880"/>
    </source>
</evidence>
<dbReference type="GO" id="GO:0046872">
    <property type="term" value="F:metal ion binding"/>
    <property type="evidence" value="ECO:0007669"/>
    <property type="project" value="UniProtKB-KW"/>
</dbReference>
<reference evidence="5 6" key="1">
    <citation type="submission" date="2019-08" db="EMBL/GenBank/DDBJ databases">
        <title>In-depth cultivation of the pig gut microbiome towards novel bacterial diversity and tailored functional studies.</title>
        <authorList>
            <person name="Wylensek D."/>
            <person name="Hitch T.C.A."/>
            <person name="Clavel T."/>
        </authorList>
    </citation>
    <scope>NUCLEOTIDE SEQUENCE [LARGE SCALE GENOMIC DNA]</scope>
    <source>
        <strain evidence="5 6">Oil+RF-744-GAM-WT-6</strain>
    </source>
</reference>
<dbReference type="Pfam" id="PF00149">
    <property type="entry name" value="Metallophos"/>
    <property type="match status" value="1"/>
</dbReference>
<feature type="domain" description="Calcineurin-like phosphoesterase" evidence="4">
    <location>
        <begin position="54"/>
        <end position="222"/>
    </location>
</feature>
<evidence type="ECO:0000259" key="4">
    <source>
        <dbReference type="Pfam" id="PF00149"/>
    </source>
</evidence>
<keyword evidence="3" id="KW-0812">Transmembrane</keyword>
<comment type="caution">
    <text evidence="5">The sequence shown here is derived from an EMBL/GenBank/DDBJ whole genome shotgun (WGS) entry which is preliminary data.</text>
</comment>
<dbReference type="GO" id="GO:0008758">
    <property type="term" value="F:UDP-2,3-diacylglucosamine hydrolase activity"/>
    <property type="evidence" value="ECO:0007669"/>
    <property type="project" value="TreeGrafter"/>
</dbReference>
<dbReference type="InterPro" id="IPR004843">
    <property type="entry name" value="Calcineurin-like_PHP"/>
</dbReference>
<dbReference type="RefSeq" id="WP_154502049.1">
    <property type="nucleotide sequence ID" value="NZ_JAQXPC010000027.1"/>
</dbReference>
<keyword evidence="3" id="KW-0472">Membrane</keyword>
<dbReference type="InterPro" id="IPR051158">
    <property type="entry name" value="Metallophosphoesterase_sf"/>
</dbReference>
<protein>
    <recommendedName>
        <fullName evidence="4">Calcineurin-like phosphoesterase domain-containing protein</fullName>
    </recommendedName>
</protein>
<gene>
    <name evidence="5" type="ORF">FYJ51_00405</name>
</gene>
<keyword evidence="6" id="KW-1185">Reference proteome</keyword>
<dbReference type="Proteomes" id="UP000461880">
    <property type="component" value="Unassembled WGS sequence"/>
</dbReference>
<keyword evidence="3" id="KW-1133">Transmembrane helix</keyword>
<evidence type="ECO:0000256" key="2">
    <source>
        <dbReference type="ARBA" id="ARBA00022801"/>
    </source>
</evidence>
<name>A0A7X2NPT8_9FIRM</name>
<keyword evidence="1" id="KW-0479">Metal-binding</keyword>
<keyword evidence="2" id="KW-0378">Hydrolase</keyword>